<dbReference type="InterPro" id="IPR003265">
    <property type="entry name" value="HhH-GPD_domain"/>
</dbReference>
<dbReference type="GO" id="GO:0032357">
    <property type="term" value="F:oxidized purine DNA binding"/>
    <property type="evidence" value="ECO:0007669"/>
    <property type="project" value="TreeGrafter"/>
</dbReference>
<evidence type="ECO:0000256" key="9">
    <source>
        <dbReference type="ARBA" id="ARBA00022801"/>
    </source>
</evidence>
<comment type="similarity">
    <text evidence="3">Belongs to the Nth/MutY family.</text>
</comment>
<dbReference type="InterPro" id="IPR023170">
    <property type="entry name" value="HhH_base_excis_C"/>
</dbReference>
<dbReference type="SMART" id="SM00478">
    <property type="entry name" value="ENDO3c"/>
    <property type="match status" value="1"/>
</dbReference>
<keyword evidence="6" id="KW-0004">4Fe-4S</keyword>
<evidence type="ECO:0000256" key="11">
    <source>
        <dbReference type="ARBA" id="ARBA00023014"/>
    </source>
</evidence>
<sequence length="338" mass="37528">MKTQDRHVSQAVAAAKATAAYDRLSSWWQDNARDLPWRFGRTSPWGVLVSEVMSQQTPMSRVRPYWLEWMRLWPTPRALSRAAAADIIAAWGRLGYPRRALRLQECARVLVSSYGGQVPSVYDQLIALPGVGDYTASAVLSFAFGTRVPVIDTNIRRVLSRSFEGKESTGGSAKASDRQLAVDLLPRKKEESVIWNQALMEVGAVICTAHKPLCTQCPLKDLCDFYAAGLPGLGQGPTRPRQKFQGTNRQIRGRILQALRESNRKVQEGSQGQMEPHLPSEREDRGQALPPGVAPTLTYNQLLVLCPDHGRLDECLASLDDDGLIVIYKDHSVSLPLR</sequence>
<evidence type="ECO:0000256" key="12">
    <source>
        <dbReference type="ARBA" id="ARBA00023204"/>
    </source>
</evidence>
<evidence type="ECO:0000313" key="16">
    <source>
        <dbReference type="EMBL" id="EFG26279.2"/>
    </source>
</evidence>
<accession>W5IHH1</accession>
<dbReference type="InterPro" id="IPR000445">
    <property type="entry name" value="HhH_motif"/>
</dbReference>
<dbReference type="SUPFAM" id="SSF48150">
    <property type="entry name" value="DNA-glycosylase"/>
    <property type="match status" value="1"/>
</dbReference>
<comment type="caution">
    <text evidence="16">The sequence shown here is derived from an EMBL/GenBank/DDBJ whole genome shotgun (WGS) entry which is preliminary data.</text>
</comment>
<dbReference type="EC" id="3.2.2.31" evidence="4"/>
<evidence type="ECO:0000256" key="3">
    <source>
        <dbReference type="ARBA" id="ARBA00008343"/>
    </source>
</evidence>
<evidence type="ECO:0000313" key="17">
    <source>
        <dbReference type="Proteomes" id="UP000005777"/>
    </source>
</evidence>
<dbReference type="PANTHER" id="PTHR42944">
    <property type="entry name" value="ADENINE DNA GLYCOSYLASE"/>
    <property type="match status" value="1"/>
</dbReference>
<evidence type="ECO:0000256" key="7">
    <source>
        <dbReference type="ARBA" id="ARBA00022723"/>
    </source>
</evidence>
<evidence type="ECO:0000259" key="15">
    <source>
        <dbReference type="SMART" id="SM00478"/>
    </source>
</evidence>
<dbReference type="InterPro" id="IPR011257">
    <property type="entry name" value="DNA_glycosylase"/>
</dbReference>
<dbReference type="GO" id="GO:0006284">
    <property type="term" value="P:base-excision repair"/>
    <property type="evidence" value="ECO:0007669"/>
    <property type="project" value="InterPro"/>
</dbReference>
<dbReference type="GO" id="GO:0051539">
    <property type="term" value="F:4 iron, 4 sulfur cluster binding"/>
    <property type="evidence" value="ECO:0007669"/>
    <property type="project" value="UniProtKB-KW"/>
</dbReference>
<dbReference type="InterPro" id="IPR004035">
    <property type="entry name" value="Endouclease-III_FeS-bd_BS"/>
</dbReference>
<dbReference type="InterPro" id="IPR044298">
    <property type="entry name" value="MIG/MutY"/>
</dbReference>
<comment type="catalytic activity">
    <reaction evidence="1">
        <text>Hydrolyzes free adenine bases from 7,8-dihydro-8-oxoguanine:adenine mismatched double-stranded DNA, leaving an apurinic site.</text>
        <dbReference type="EC" id="3.2.2.31"/>
    </reaction>
</comment>
<evidence type="ECO:0000256" key="1">
    <source>
        <dbReference type="ARBA" id="ARBA00000843"/>
    </source>
</evidence>
<dbReference type="Gene3D" id="1.10.340.30">
    <property type="entry name" value="Hypothetical protein, domain 2"/>
    <property type="match status" value="1"/>
</dbReference>
<dbReference type="Gene3D" id="1.10.1670.10">
    <property type="entry name" value="Helix-hairpin-Helix base-excision DNA repair enzymes (C-terminal)"/>
    <property type="match status" value="1"/>
</dbReference>
<dbReference type="GO" id="GO:0034039">
    <property type="term" value="F:8-oxo-7,8-dihydroguanine DNA N-glycosylase activity"/>
    <property type="evidence" value="ECO:0007669"/>
    <property type="project" value="TreeGrafter"/>
</dbReference>
<keyword evidence="11" id="KW-0411">Iron-sulfur</keyword>
<dbReference type="PROSITE" id="PS00764">
    <property type="entry name" value="ENDONUCLEASE_III_1"/>
    <property type="match status" value="1"/>
</dbReference>
<evidence type="ECO:0000256" key="13">
    <source>
        <dbReference type="ARBA" id="ARBA00023295"/>
    </source>
</evidence>
<dbReference type="GO" id="GO:0000701">
    <property type="term" value="F:purine-specific mismatch base pair DNA N-glycosylase activity"/>
    <property type="evidence" value="ECO:0007669"/>
    <property type="project" value="UniProtKB-EC"/>
</dbReference>
<reference evidence="16 17" key="1">
    <citation type="submission" date="2012-01" db="EMBL/GenBank/DDBJ databases">
        <title>The Genome Sequence of Scardovia inopinata F0304.</title>
        <authorList>
            <consortium name="The Broad Institute Genome Sequencing Platform"/>
            <person name="Earl A."/>
            <person name="Ward D."/>
            <person name="Feldgarden M."/>
            <person name="Gevers D."/>
            <person name="Izard J."/>
            <person name="Baranova O.V."/>
            <person name="Blanton J.M."/>
            <person name="Tanner A.C."/>
            <person name="Dewhirst F.E."/>
            <person name="Young S.K."/>
            <person name="Zeng Q."/>
            <person name="Gargeya S."/>
            <person name="Fitzgerald M."/>
            <person name="Haas B."/>
            <person name="Abouelleil A."/>
            <person name="Alvarado L."/>
            <person name="Arachchi H.M."/>
            <person name="Berlin A."/>
            <person name="Chapman S.B."/>
            <person name="Gearin G."/>
            <person name="Goldberg J."/>
            <person name="Griggs A."/>
            <person name="Gujja S."/>
            <person name="Hansen M."/>
            <person name="Heiman D."/>
            <person name="Howarth C."/>
            <person name="Larimer J."/>
            <person name="Lui A."/>
            <person name="MacDonald P.J."/>
            <person name="McCowen C."/>
            <person name="Montmayeur A."/>
            <person name="Murphy C."/>
            <person name="Neiman D."/>
            <person name="Pearson M."/>
            <person name="Priest M."/>
            <person name="Roberts A."/>
            <person name="Saif S."/>
            <person name="Shea T."/>
            <person name="Sisk P."/>
            <person name="Stolte C."/>
            <person name="Sykes S."/>
            <person name="Wortman J."/>
            <person name="Nusbaum C."/>
            <person name="Birren B."/>
        </authorList>
    </citation>
    <scope>NUCLEOTIDE SEQUENCE [LARGE SCALE GENOMIC DNA]</scope>
    <source>
        <strain evidence="16 17">F0304</strain>
    </source>
</reference>
<keyword evidence="8" id="KW-0227">DNA damage</keyword>
<dbReference type="Pfam" id="PF00730">
    <property type="entry name" value="HhH-GPD"/>
    <property type="match status" value="1"/>
</dbReference>
<evidence type="ECO:0000256" key="2">
    <source>
        <dbReference type="ARBA" id="ARBA00001966"/>
    </source>
</evidence>
<dbReference type="HOGENOM" id="CLU_012862_2_0_11"/>
<gene>
    <name evidence="16" type="ORF">HMPREF9020_01363</name>
</gene>
<dbReference type="eggNOG" id="COG1194">
    <property type="taxonomic scope" value="Bacteria"/>
</dbReference>
<dbReference type="Proteomes" id="UP000005777">
    <property type="component" value="Unassembled WGS sequence"/>
</dbReference>
<dbReference type="PROSITE" id="PS01155">
    <property type="entry name" value="ENDONUCLEASE_III_2"/>
    <property type="match status" value="1"/>
</dbReference>
<organism evidence="16 17">
    <name type="scientific">Scardovia inopinata F0304</name>
    <dbReference type="NCBI Taxonomy" id="641146"/>
    <lineage>
        <taxon>Bacteria</taxon>
        <taxon>Bacillati</taxon>
        <taxon>Actinomycetota</taxon>
        <taxon>Actinomycetes</taxon>
        <taxon>Bifidobacteriales</taxon>
        <taxon>Bifidobacteriaceae</taxon>
        <taxon>Scardovia</taxon>
    </lineage>
</organism>
<keyword evidence="13" id="KW-0326">Glycosidase</keyword>
<evidence type="ECO:0000256" key="8">
    <source>
        <dbReference type="ARBA" id="ARBA00022763"/>
    </source>
</evidence>
<dbReference type="Pfam" id="PF00633">
    <property type="entry name" value="HHH"/>
    <property type="match status" value="1"/>
</dbReference>
<evidence type="ECO:0000256" key="6">
    <source>
        <dbReference type="ARBA" id="ARBA00022485"/>
    </source>
</evidence>
<dbReference type="CDD" id="cd00056">
    <property type="entry name" value="ENDO3c"/>
    <property type="match status" value="1"/>
</dbReference>
<dbReference type="EMBL" id="ADCX01000013">
    <property type="protein sequence ID" value="EFG26279.2"/>
    <property type="molecule type" value="Genomic_DNA"/>
</dbReference>
<evidence type="ECO:0000256" key="14">
    <source>
        <dbReference type="SAM" id="MobiDB-lite"/>
    </source>
</evidence>
<dbReference type="SMART" id="SM00525">
    <property type="entry name" value="FES"/>
    <property type="match status" value="1"/>
</dbReference>
<keyword evidence="12" id="KW-0234">DNA repair</keyword>
<dbReference type="GO" id="GO:0006298">
    <property type="term" value="P:mismatch repair"/>
    <property type="evidence" value="ECO:0007669"/>
    <property type="project" value="TreeGrafter"/>
</dbReference>
<dbReference type="AlphaFoldDB" id="W5IHH1"/>
<dbReference type="InterPro" id="IPR004036">
    <property type="entry name" value="Endonuclease-III-like_CS2"/>
</dbReference>
<evidence type="ECO:0000256" key="5">
    <source>
        <dbReference type="ARBA" id="ARBA00022023"/>
    </source>
</evidence>
<dbReference type="PANTHER" id="PTHR42944:SF1">
    <property type="entry name" value="ADENINE DNA GLYCOSYLASE"/>
    <property type="match status" value="1"/>
</dbReference>
<evidence type="ECO:0000256" key="4">
    <source>
        <dbReference type="ARBA" id="ARBA00012045"/>
    </source>
</evidence>
<keyword evidence="10" id="KW-0408">Iron</keyword>
<keyword evidence="17" id="KW-1185">Reference proteome</keyword>
<keyword evidence="9" id="KW-0378">Hydrolase</keyword>
<dbReference type="InterPro" id="IPR003651">
    <property type="entry name" value="Endonuclease3_FeS-loop_motif"/>
</dbReference>
<name>W5IHH1_SCAIO</name>
<feature type="region of interest" description="Disordered" evidence="14">
    <location>
        <begin position="262"/>
        <end position="290"/>
    </location>
</feature>
<proteinExistence type="inferred from homology"/>
<protein>
    <recommendedName>
        <fullName evidence="5">Adenine DNA glycosylase</fullName>
        <ecNumber evidence="4">3.2.2.31</ecNumber>
    </recommendedName>
</protein>
<dbReference type="GO" id="GO:0035485">
    <property type="term" value="F:adenine/guanine mispair binding"/>
    <property type="evidence" value="ECO:0007669"/>
    <property type="project" value="TreeGrafter"/>
</dbReference>
<comment type="cofactor">
    <cofactor evidence="2">
        <name>[4Fe-4S] cluster</name>
        <dbReference type="ChEBI" id="CHEBI:49883"/>
    </cofactor>
</comment>
<keyword evidence="7" id="KW-0479">Metal-binding</keyword>
<feature type="domain" description="HhH-GPD" evidence="15">
    <location>
        <begin position="53"/>
        <end position="205"/>
    </location>
</feature>
<evidence type="ECO:0000256" key="10">
    <source>
        <dbReference type="ARBA" id="ARBA00023004"/>
    </source>
</evidence>
<dbReference type="GO" id="GO:0046872">
    <property type="term" value="F:metal ion binding"/>
    <property type="evidence" value="ECO:0007669"/>
    <property type="project" value="UniProtKB-KW"/>
</dbReference>